<dbReference type="EMBL" id="QJPH01000542">
    <property type="protein sequence ID" value="PZN70803.1"/>
    <property type="molecule type" value="Genomic_DNA"/>
</dbReference>
<sequence>MNTFKLTSSKRCTEISKRLFGLLALIGLLPAPAVEAAINIPLIQRTEDIRQRLLDADKANTKSHPQQQGPDKNENLASGGWYNFPNFPNWGKWRDWRNY</sequence>
<organism evidence="2 3">
    <name type="scientific">Candidatus Methylumidiphilus alinenensis</name>
    <dbReference type="NCBI Taxonomy" id="2202197"/>
    <lineage>
        <taxon>Bacteria</taxon>
        <taxon>Pseudomonadati</taxon>
        <taxon>Pseudomonadota</taxon>
        <taxon>Gammaproteobacteria</taxon>
        <taxon>Methylococcales</taxon>
        <taxon>Candidatus Methylumidiphilus</taxon>
    </lineage>
</organism>
<accession>A0A2W4QFH9</accession>
<dbReference type="Proteomes" id="UP000249396">
    <property type="component" value="Unassembled WGS sequence"/>
</dbReference>
<evidence type="ECO:0000313" key="3">
    <source>
        <dbReference type="Proteomes" id="UP000249396"/>
    </source>
</evidence>
<comment type="caution">
    <text evidence="2">The sequence shown here is derived from an EMBL/GenBank/DDBJ whole genome shotgun (WGS) entry which is preliminary data.</text>
</comment>
<gene>
    <name evidence="2" type="ORF">DM484_27815</name>
</gene>
<dbReference type="AlphaFoldDB" id="A0A2W4QFH9"/>
<reference evidence="2 3" key="1">
    <citation type="journal article" date="2018" name="Aquat. Microb. Ecol.">
        <title>Gammaproteobacterial methanotrophs dominate.</title>
        <authorList>
            <person name="Rissanen A.J."/>
            <person name="Saarenheimo J."/>
            <person name="Tiirola M."/>
            <person name="Peura S."/>
            <person name="Aalto S.L."/>
            <person name="Karvinen A."/>
            <person name="Nykanen H."/>
        </authorList>
    </citation>
    <scope>NUCLEOTIDE SEQUENCE [LARGE SCALE GENOMIC DNA]</scope>
    <source>
        <strain evidence="2">AMbin10</strain>
    </source>
</reference>
<name>A0A2W4QFH9_9GAMM</name>
<feature type="region of interest" description="Disordered" evidence="1">
    <location>
        <begin position="54"/>
        <end position="90"/>
    </location>
</feature>
<proteinExistence type="predicted"/>
<evidence type="ECO:0000313" key="2">
    <source>
        <dbReference type="EMBL" id="PZN70803.1"/>
    </source>
</evidence>
<evidence type="ECO:0000256" key="1">
    <source>
        <dbReference type="SAM" id="MobiDB-lite"/>
    </source>
</evidence>
<protein>
    <submittedName>
        <fullName evidence="2">Uncharacterized protein</fullName>
    </submittedName>
</protein>